<gene>
    <name evidence="7" type="ORF">METZ01_LOCUS7075</name>
</gene>
<dbReference type="AlphaFoldDB" id="A0A381NI66"/>
<dbReference type="InterPro" id="IPR020539">
    <property type="entry name" value="RNase_P_CS"/>
</dbReference>
<keyword evidence="6" id="KW-0694">RNA-binding</keyword>
<organism evidence="7">
    <name type="scientific">marine metagenome</name>
    <dbReference type="NCBI Taxonomy" id="408172"/>
    <lineage>
        <taxon>unclassified sequences</taxon>
        <taxon>metagenomes</taxon>
        <taxon>ecological metagenomes</taxon>
    </lineage>
</organism>
<protein>
    <submittedName>
        <fullName evidence="7">Uncharacterized protein</fullName>
    </submittedName>
</protein>
<dbReference type="Gene3D" id="3.30.230.10">
    <property type="match status" value="1"/>
</dbReference>
<dbReference type="EMBL" id="UINC01000376">
    <property type="protein sequence ID" value="SUZ54221.1"/>
    <property type="molecule type" value="Genomic_DNA"/>
</dbReference>
<dbReference type="PANTHER" id="PTHR33992">
    <property type="entry name" value="RIBONUCLEASE P PROTEIN COMPONENT"/>
    <property type="match status" value="1"/>
</dbReference>
<dbReference type="PANTHER" id="PTHR33992:SF1">
    <property type="entry name" value="RIBONUCLEASE P PROTEIN COMPONENT"/>
    <property type="match status" value="1"/>
</dbReference>
<evidence type="ECO:0000256" key="3">
    <source>
        <dbReference type="ARBA" id="ARBA00022722"/>
    </source>
</evidence>
<dbReference type="InterPro" id="IPR020568">
    <property type="entry name" value="Ribosomal_Su5_D2-typ_SF"/>
</dbReference>
<keyword evidence="4" id="KW-0255">Endonuclease</keyword>
<evidence type="ECO:0000256" key="5">
    <source>
        <dbReference type="ARBA" id="ARBA00022801"/>
    </source>
</evidence>
<dbReference type="GO" id="GO:0000049">
    <property type="term" value="F:tRNA binding"/>
    <property type="evidence" value="ECO:0007669"/>
    <property type="project" value="InterPro"/>
</dbReference>
<proteinExistence type="inferred from homology"/>
<evidence type="ECO:0000256" key="2">
    <source>
        <dbReference type="ARBA" id="ARBA00022694"/>
    </source>
</evidence>
<evidence type="ECO:0000313" key="7">
    <source>
        <dbReference type="EMBL" id="SUZ54221.1"/>
    </source>
</evidence>
<dbReference type="SUPFAM" id="SSF54211">
    <property type="entry name" value="Ribosomal protein S5 domain 2-like"/>
    <property type="match status" value="1"/>
</dbReference>
<keyword evidence="3" id="KW-0540">Nuclease</keyword>
<dbReference type="Pfam" id="PF00825">
    <property type="entry name" value="Ribonuclease_P"/>
    <property type="match status" value="1"/>
</dbReference>
<dbReference type="PROSITE" id="PS00648">
    <property type="entry name" value="RIBONUCLEASE_P"/>
    <property type="match status" value="1"/>
</dbReference>
<dbReference type="NCBIfam" id="TIGR00188">
    <property type="entry name" value="rnpA"/>
    <property type="match status" value="1"/>
</dbReference>
<dbReference type="GO" id="GO:0042781">
    <property type="term" value="F:3'-tRNA processing endoribonuclease activity"/>
    <property type="evidence" value="ECO:0007669"/>
    <property type="project" value="TreeGrafter"/>
</dbReference>
<dbReference type="GO" id="GO:0004526">
    <property type="term" value="F:ribonuclease P activity"/>
    <property type="evidence" value="ECO:0007669"/>
    <property type="project" value="InterPro"/>
</dbReference>
<keyword evidence="5" id="KW-0378">Hydrolase</keyword>
<sequence>MRRTFPKAVRLHHSRTIREVFEKGVYLSLGPIGVKYKMAEAESSRFAVSVKKKAGSATCRNRIKRLLREAIRQERSLLNYAYDICFFVASPPKHPLDSSYVLRQVRRFFNNLNKESSE</sequence>
<evidence type="ECO:0000256" key="1">
    <source>
        <dbReference type="ARBA" id="ARBA00002663"/>
    </source>
</evidence>
<evidence type="ECO:0000256" key="6">
    <source>
        <dbReference type="ARBA" id="ARBA00022884"/>
    </source>
</evidence>
<reference evidence="7" key="1">
    <citation type="submission" date="2018-05" db="EMBL/GenBank/DDBJ databases">
        <authorList>
            <person name="Lanie J.A."/>
            <person name="Ng W.-L."/>
            <person name="Kazmierczak K.M."/>
            <person name="Andrzejewski T.M."/>
            <person name="Davidsen T.M."/>
            <person name="Wayne K.J."/>
            <person name="Tettelin H."/>
            <person name="Glass J.I."/>
            <person name="Rusch D."/>
            <person name="Podicherti R."/>
            <person name="Tsui H.-C.T."/>
            <person name="Winkler M.E."/>
        </authorList>
    </citation>
    <scope>NUCLEOTIDE SEQUENCE</scope>
</reference>
<dbReference type="InterPro" id="IPR014721">
    <property type="entry name" value="Ribsml_uS5_D2-typ_fold_subgr"/>
</dbReference>
<dbReference type="InterPro" id="IPR000100">
    <property type="entry name" value="RNase_P"/>
</dbReference>
<evidence type="ECO:0000256" key="4">
    <source>
        <dbReference type="ARBA" id="ARBA00022759"/>
    </source>
</evidence>
<accession>A0A381NI66</accession>
<comment type="function">
    <text evidence="1">RNaseP catalyzes the removal of the 5'-leader sequence from pre-tRNA to produce the mature 5'-terminus. It can also cleave other RNA substrates such as 4.5S RNA. The protein component plays an auxiliary but essential role in vivo by binding to the 5'-leader sequence and broadening the substrate specificity of the ribozyme.</text>
</comment>
<name>A0A381NI66_9ZZZZ</name>
<dbReference type="HAMAP" id="MF_00227">
    <property type="entry name" value="RNase_P"/>
    <property type="match status" value="1"/>
</dbReference>
<keyword evidence="2" id="KW-0819">tRNA processing</keyword>
<dbReference type="GO" id="GO:0030677">
    <property type="term" value="C:ribonuclease P complex"/>
    <property type="evidence" value="ECO:0007669"/>
    <property type="project" value="TreeGrafter"/>
</dbReference>